<dbReference type="Proteomes" id="UP000095286">
    <property type="component" value="Unplaced"/>
</dbReference>
<proteinExistence type="predicted"/>
<dbReference type="WBParaSite" id="RSKR_0000887800.1">
    <property type="protein sequence ID" value="RSKR_0000887800.1"/>
    <property type="gene ID" value="RSKR_0000887800"/>
</dbReference>
<organism evidence="1 2">
    <name type="scientific">Rhabditophanes sp. KR3021</name>
    <dbReference type="NCBI Taxonomy" id="114890"/>
    <lineage>
        <taxon>Eukaryota</taxon>
        <taxon>Metazoa</taxon>
        <taxon>Ecdysozoa</taxon>
        <taxon>Nematoda</taxon>
        <taxon>Chromadorea</taxon>
        <taxon>Rhabditida</taxon>
        <taxon>Tylenchina</taxon>
        <taxon>Panagrolaimomorpha</taxon>
        <taxon>Strongyloidoidea</taxon>
        <taxon>Alloionematidae</taxon>
        <taxon>Rhabditophanes</taxon>
    </lineage>
</organism>
<sequence>MLSAKIVCCLAVLAVLGQGAEEEKYSWTEEDGLQIKIVKPIAPEKCLIKSEAGDVVDQYYKLSDKDGKTIGTNWGKKPYVFTLGKSQVIEGMDRAMTGMCIGEKRKVVIPGKLGFGTEGRERDGIKGDETLYYTVQLVDLFRPVPGKSWTDEDGLKIEVTHAIAEKECKKSKAGDTIHQQYTLKLEDGTFVDSSFSRNAPFIFKLGTSPREVIEGMDRAMTGMCEGERRHVTIPSDLGYGPEGRLPQIPGGATLHFDIHLEKLIQKGDEL</sequence>
<accession>A0AC35U914</accession>
<name>A0AC35U914_9BILA</name>
<evidence type="ECO:0000313" key="2">
    <source>
        <dbReference type="WBParaSite" id="RSKR_0000887800.1"/>
    </source>
</evidence>
<evidence type="ECO:0000313" key="1">
    <source>
        <dbReference type="Proteomes" id="UP000095286"/>
    </source>
</evidence>
<reference evidence="2" key="1">
    <citation type="submission" date="2016-11" db="UniProtKB">
        <authorList>
            <consortium name="WormBaseParasite"/>
        </authorList>
    </citation>
    <scope>IDENTIFICATION</scope>
    <source>
        <strain evidence="2">KR3021</strain>
    </source>
</reference>
<protein>
    <submittedName>
        <fullName evidence="2">Peptidylprolyl isomerase</fullName>
    </submittedName>
</protein>